<feature type="domain" description="HTH bat-type" evidence="1">
    <location>
        <begin position="154"/>
        <end position="205"/>
    </location>
</feature>
<accession>A0A4D8S2F4</accession>
<dbReference type="Pfam" id="PF04967">
    <property type="entry name" value="HTH_10"/>
    <property type="match status" value="1"/>
</dbReference>
<dbReference type="Proteomes" id="UP000298568">
    <property type="component" value="Chromosome"/>
</dbReference>
<protein>
    <recommendedName>
        <fullName evidence="1">HTH bat-type domain-containing protein</fullName>
    </recommendedName>
</protein>
<dbReference type="PANTHER" id="PTHR34236">
    <property type="entry name" value="DIMETHYL SULFOXIDE REDUCTASE TRANSCRIPTIONAL ACTIVATOR"/>
    <property type="match status" value="1"/>
</dbReference>
<dbReference type="EMBL" id="CP031156">
    <property type="protein sequence ID" value="QCO29125.1"/>
    <property type="molecule type" value="Genomic_DNA"/>
</dbReference>
<dbReference type="AlphaFoldDB" id="A0A4D8S2F4"/>
<dbReference type="InterPro" id="IPR007050">
    <property type="entry name" value="HTH_bacterioopsin"/>
</dbReference>
<reference evidence="2 3" key="1">
    <citation type="submission" date="2018-07" db="EMBL/GenBank/DDBJ databases">
        <title>Complete Genome Sequences of Extremely Thermoacidophilic, Metal-Mobilizing Type-Strain Members of the Archaeal Family Sulfolobaceae: Acidianus brierleyi DSM-1651T, Acidianus sulfidivorans DSM-18786T, Metallosphaera hakonensis DSM-7519T, and Metallosphaera prunae DSM-10039T.</title>
        <authorList>
            <person name="Counts J.A."/>
            <person name="Kelly R.M."/>
        </authorList>
    </citation>
    <scope>NUCLEOTIDE SEQUENCE [LARGE SCALE GENOMIC DNA]</scope>
    <source>
        <strain evidence="2 3">Ron 12/II</strain>
    </source>
</reference>
<organism evidence="2 3">
    <name type="scientific">Metallosphaera prunae</name>
    <dbReference type="NCBI Taxonomy" id="47304"/>
    <lineage>
        <taxon>Archaea</taxon>
        <taxon>Thermoproteota</taxon>
        <taxon>Thermoprotei</taxon>
        <taxon>Sulfolobales</taxon>
        <taxon>Sulfolobaceae</taxon>
        <taxon>Metallosphaera</taxon>
    </lineage>
</organism>
<evidence type="ECO:0000313" key="3">
    <source>
        <dbReference type="Proteomes" id="UP000298568"/>
    </source>
</evidence>
<keyword evidence="3" id="KW-1185">Reference proteome</keyword>
<name>A0A4D8S2F4_METPR</name>
<gene>
    <name evidence="2" type="ORF">DFR88_00355</name>
</gene>
<dbReference type="KEGG" id="mpru:DFR88_00355"/>
<evidence type="ECO:0000259" key="1">
    <source>
        <dbReference type="Pfam" id="PF04967"/>
    </source>
</evidence>
<evidence type="ECO:0000313" key="2">
    <source>
        <dbReference type="EMBL" id="QCO29125.1"/>
    </source>
</evidence>
<dbReference type="PANTHER" id="PTHR34236:SF1">
    <property type="entry name" value="DIMETHYL SULFOXIDE REDUCTASE TRANSCRIPTIONAL ACTIVATOR"/>
    <property type="match status" value="1"/>
</dbReference>
<sequence length="219" mass="25167">MGYSKYSYKMVNLRLLHNDCWTSHMDGHVVKSLGRSFDHSDNGLRALVVVSSSSMKTLKSLMDEGKIKDIVNVQRYSDKFIVDIVQEYNNSVLSILNNNGAIVLDTVKANRREYWTFVTYEYKVPMIVKELNKIGVVEKIKLSDYDGSTREIGLTESEIKYVIAAAKAGYFDYPRKVRAKDLAESLGVKESTFLYHLRNAQKKLINKLLRDLDIREQII</sequence>
<proteinExistence type="predicted"/>